<dbReference type="EMBL" id="JAAZQD010000005">
    <property type="protein sequence ID" value="NKZ39877.1"/>
    <property type="molecule type" value="Genomic_DNA"/>
</dbReference>
<sequence>MKVDFILKLFLLLTCAVLCGCSASHEKIDKIWSSAMNKFESGDYAGALIKAKILEGYTESSGSYLYSQFMVYGAMQHGRDMYAIKESLRKLDKVPANDGGEHLMSFVLAKGFAKVYLYNPTVAKTYVDGQCKKMGVSINKCVNGFLKGVMEAYLSVHRRFDSVLLYEVADFSGETNLIDQASANFLRAISIRFADRDHSNYVLRGMVRDGTLTKQMQSIFCENVRYLKDDAHIINCSPSMNHPAT</sequence>
<name>A0A846ZQE4_9GAMM</name>
<accession>A0A846ZQE4</accession>
<reference evidence="1 2" key="1">
    <citation type="journal article" date="2017" name="Int. J. Syst. Evol. Microbiol.">
        <title>Oleiagrimonas citrea sp. nov., a marine bacterium isolated from tidal flat sediment and emended description of the genus Oleiagrimonas Fang et al. 2015 and Oleiagrimonas soli.</title>
        <authorList>
            <person name="Yang S.H."/>
            <person name="Seo H.S."/>
            <person name="Seong C.N."/>
            <person name="Kwon K.K."/>
        </authorList>
    </citation>
    <scope>NUCLEOTIDE SEQUENCE [LARGE SCALE GENOMIC DNA]</scope>
    <source>
        <strain evidence="1 2">MEBiC09124</strain>
    </source>
</reference>
<dbReference type="AlphaFoldDB" id="A0A846ZQE4"/>
<keyword evidence="2" id="KW-1185">Reference proteome</keyword>
<dbReference type="Proteomes" id="UP000541636">
    <property type="component" value="Unassembled WGS sequence"/>
</dbReference>
<comment type="caution">
    <text evidence="1">The sequence shown here is derived from an EMBL/GenBank/DDBJ whole genome shotgun (WGS) entry which is preliminary data.</text>
</comment>
<evidence type="ECO:0000313" key="1">
    <source>
        <dbReference type="EMBL" id="NKZ39877.1"/>
    </source>
</evidence>
<proteinExistence type="predicted"/>
<organism evidence="1 2">
    <name type="scientific">Oleiagrimonas citrea</name>
    <dbReference type="NCBI Taxonomy" id="1665687"/>
    <lineage>
        <taxon>Bacteria</taxon>
        <taxon>Pseudomonadati</taxon>
        <taxon>Pseudomonadota</taxon>
        <taxon>Gammaproteobacteria</taxon>
        <taxon>Lysobacterales</taxon>
        <taxon>Rhodanobacteraceae</taxon>
        <taxon>Oleiagrimonas</taxon>
    </lineage>
</organism>
<gene>
    <name evidence="1" type="ORF">HF690_13050</name>
</gene>
<evidence type="ECO:0000313" key="2">
    <source>
        <dbReference type="Proteomes" id="UP000541636"/>
    </source>
</evidence>
<protein>
    <submittedName>
        <fullName evidence="1">Uncharacterized protein</fullName>
    </submittedName>
</protein>
<dbReference type="PROSITE" id="PS51257">
    <property type="entry name" value="PROKAR_LIPOPROTEIN"/>
    <property type="match status" value="1"/>
</dbReference>
<dbReference type="RefSeq" id="WP_168609752.1">
    <property type="nucleotide sequence ID" value="NZ_JAAZQD010000005.1"/>
</dbReference>